<dbReference type="EMBL" id="CP159342">
    <property type="protein sequence ID" value="XCH74155.1"/>
    <property type="molecule type" value="Genomic_DNA"/>
</dbReference>
<sequence length="330" mass="35973">MPALLGTARRLLLAPSFADVGFEARGFGGTPTAATRRLEQIPQSVVMGFEWGIELRSQEELERHLALVEPEMRGFAYEGAAMACTVRDAMAAGRGHRTRDLLEGPGRRHIFLTYIGIGFAMARLPRPLWRNVIPDLRDVPYHPVMSWLAVDGYGFDLAYFDTRRWVDEQRRPRPYPFDGHPDYFLRAVDHGIGRALWFIHGGRPTDVAAAVGRFAAHRQADLWAGVGLAATFAGGTDAAGYEALRRSAGLHQGPLAQGAVFAAKARDLSGYEPAHTAVALHALTGLSPQAASAFADEVAVAPTVDGDVPAYEQWRCRIADRFDVPAASIS</sequence>
<dbReference type="EMBL" id="CP157762">
    <property type="protein sequence ID" value="XBP93457.1"/>
    <property type="molecule type" value="Genomic_DNA"/>
</dbReference>
<dbReference type="Pfam" id="PF08012">
    <property type="entry name" value="DUF1702"/>
    <property type="match status" value="1"/>
</dbReference>
<evidence type="ECO:0000313" key="2">
    <source>
        <dbReference type="EMBL" id="XCH74155.1"/>
    </source>
</evidence>
<gene>
    <name evidence="2" type="ORF">ABUL08_28475</name>
    <name evidence="1" type="ORF">VK199_28390</name>
</gene>
<dbReference type="InterPro" id="IPR012964">
    <property type="entry name" value="DUF1702"/>
</dbReference>
<protein>
    <submittedName>
        <fullName evidence="1">DUF1702 family protein</fullName>
    </submittedName>
</protein>
<evidence type="ECO:0000313" key="1">
    <source>
        <dbReference type="EMBL" id="XBP93457.1"/>
    </source>
</evidence>
<name>A0AAU7M7A7_9ACTN</name>
<accession>A0AAU7M7A7</accession>
<dbReference type="AlphaFoldDB" id="A0AAU7M7A7"/>
<reference evidence="2" key="2">
    <citation type="submission" date="2024-06" db="EMBL/GenBank/DDBJ databases">
        <title>Micromonospora mangrovi CCTCC AA 2012012 genome sequences.</title>
        <authorList>
            <person name="Gao J."/>
        </authorList>
    </citation>
    <scope>NUCLEOTIDE SEQUENCE</scope>
    <source>
        <strain evidence="2">CCTCC AA 2012012</strain>
    </source>
</reference>
<dbReference type="RefSeq" id="WP_350933116.1">
    <property type="nucleotide sequence ID" value="NZ_CP157762.1"/>
</dbReference>
<proteinExistence type="predicted"/>
<organism evidence="1">
    <name type="scientific">Micromonospora sp. CCTCC AA 2012012</name>
    <dbReference type="NCBI Taxonomy" id="3111921"/>
    <lineage>
        <taxon>Bacteria</taxon>
        <taxon>Bacillati</taxon>
        <taxon>Actinomycetota</taxon>
        <taxon>Actinomycetes</taxon>
        <taxon>Micromonosporales</taxon>
        <taxon>Micromonosporaceae</taxon>
        <taxon>Micromonospora</taxon>
    </lineage>
</organism>
<reference evidence="1" key="1">
    <citation type="submission" date="2024-01" db="EMBL/GenBank/DDBJ databases">
        <title>The genome sequence of Micromonospora mangrovi CCTCC AA 2012012.</title>
        <authorList>
            <person name="Gao J."/>
        </authorList>
    </citation>
    <scope>NUCLEOTIDE SEQUENCE</scope>
    <source>
        <strain evidence="1">CCTCC AA 2012012</strain>
    </source>
</reference>